<dbReference type="EMBL" id="VSSQ01012173">
    <property type="protein sequence ID" value="MPM48608.1"/>
    <property type="molecule type" value="Genomic_DNA"/>
</dbReference>
<evidence type="ECO:0000313" key="1">
    <source>
        <dbReference type="EMBL" id="MPM48608.1"/>
    </source>
</evidence>
<organism evidence="1">
    <name type="scientific">bioreactor metagenome</name>
    <dbReference type="NCBI Taxonomy" id="1076179"/>
    <lineage>
        <taxon>unclassified sequences</taxon>
        <taxon>metagenomes</taxon>
        <taxon>ecological metagenomes</taxon>
    </lineage>
</organism>
<protein>
    <submittedName>
        <fullName evidence="1">Uncharacterized protein</fullName>
    </submittedName>
</protein>
<gene>
    <name evidence="1" type="ORF">SDC9_95334</name>
</gene>
<sequence length="124" mass="13931">MGLTASPMAGDLPVFFPLEPDPITSRAMFRVETRAEPRQKQVTCQVSLQVKETTLNLALRLDLVTRLHSRIHPHRGMQPEKMGKCSLHRVETRQAAVMGHKMVVGLVRCEEGVVQILVNLNRPV</sequence>
<accession>A0A645A7D6</accession>
<comment type="caution">
    <text evidence="1">The sequence shown here is derived from an EMBL/GenBank/DDBJ whole genome shotgun (WGS) entry which is preliminary data.</text>
</comment>
<reference evidence="1" key="1">
    <citation type="submission" date="2019-08" db="EMBL/GenBank/DDBJ databases">
        <authorList>
            <person name="Kucharzyk K."/>
            <person name="Murdoch R.W."/>
            <person name="Higgins S."/>
            <person name="Loffler F."/>
        </authorList>
    </citation>
    <scope>NUCLEOTIDE SEQUENCE</scope>
</reference>
<name>A0A645A7D6_9ZZZZ</name>
<proteinExistence type="predicted"/>
<dbReference type="AlphaFoldDB" id="A0A645A7D6"/>